<evidence type="ECO:0000313" key="3">
    <source>
        <dbReference type="Proteomes" id="UP000784294"/>
    </source>
</evidence>
<sequence length="51" mass="5736">MRHRLSPLCLDVSDDIYACITQTQLKGRSCQTGDMRGEQMADLSKGYEGKE</sequence>
<feature type="region of interest" description="Disordered" evidence="1">
    <location>
        <begin position="30"/>
        <end position="51"/>
    </location>
</feature>
<feature type="compositionally biased region" description="Basic and acidic residues" evidence="1">
    <location>
        <begin position="35"/>
        <end position="51"/>
    </location>
</feature>
<dbReference type="Proteomes" id="UP000784294">
    <property type="component" value="Unassembled WGS sequence"/>
</dbReference>
<evidence type="ECO:0000256" key="1">
    <source>
        <dbReference type="SAM" id="MobiDB-lite"/>
    </source>
</evidence>
<keyword evidence="3" id="KW-1185">Reference proteome</keyword>
<organism evidence="2 3">
    <name type="scientific">Protopolystoma xenopodis</name>
    <dbReference type="NCBI Taxonomy" id="117903"/>
    <lineage>
        <taxon>Eukaryota</taxon>
        <taxon>Metazoa</taxon>
        <taxon>Spiralia</taxon>
        <taxon>Lophotrochozoa</taxon>
        <taxon>Platyhelminthes</taxon>
        <taxon>Monogenea</taxon>
        <taxon>Polyopisthocotylea</taxon>
        <taxon>Polystomatidea</taxon>
        <taxon>Polystomatidae</taxon>
        <taxon>Protopolystoma</taxon>
    </lineage>
</organism>
<dbReference type="EMBL" id="CAAALY010087176">
    <property type="protein sequence ID" value="VEL27429.1"/>
    <property type="molecule type" value="Genomic_DNA"/>
</dbReference>
<evidence type="ECO:0000313" key="2">
    <source>
        <dbReference type="EMBL" id="VEL27429.1"/>
    </source>
</evidence>
<protein>
    <submittedName>
        <fullName evidence="2">Uncharacterized protein</fullName>
    </submittedName>
</protein>
<gene>
    <name evidence="2" type="ORF">PXEA_LOCUS20869</name>
</gene>
<name>A0A448X407_9PLAT</name>
<dbReference type="AlphaFoldDB" id="A0A448X407"/>
<reference evidence="2" key="1">
    <citation type="submission" date="2018-11" db="EMBL/GenBank/DDBJ databases">
        <authorList>
            <consortium name="Pathogen Informatics"/>
        </authorList>
    </citation>
    <scope>NUCLEOTIDE SEQUENCE</scope>
</reference>
<proteinExistence type="predicted"/>
<comment type="caution">
    <text evidence="2">The sequence shown here is derived from an EMBL/GenBank/DDBJ whole genome shotgun (WGS) entry which is preliminary data.</text>
</comment>
<accession>A0A448X407</accession>